<evidence type="ECO:0000313" key="1">
    <source>
        <dbReference type="EMBL" id="JAD40091.1"/>
    </source>
</evidence>
<dbReference type="AlphaFoldDB" id="A0A0A8ZMT8"/>
<reference evidence="1" key="1">
    <citation type="submission" date="2014-09" db="EMBL/GenBank/DDBJ databases">
        <authorList>
            <person name="Magalhaes I.L.F."/>
            <person name="Oliveira U."/>
            <person name="Santos F.R."/>
            <person name="Vidigal T.H.D.A."/>
            <person name="Brescovit A.D."/>
            <person name="Santos A.J."/>
        </authorList>
    </citation>
    <scope>NUCLEOTIDE SEQUENCE</scope>
    <source>
        <tissue evidence="1">Shoot tissue taken approximately 20 cm above the soil surface</tissue>
    </source>
</reference>
<sequence>MLELRTWSIGLQILCSSLIIEGMKDRYIGERDIEKTLMHLAN</sequence>
<dbReference type="EMBL" id="GBRH01257804">
    <property type="protein sequence ID" value="JAD40091.1"/>
    <property type="molecule type" value="Transcribed_RNA"/>
</dbReference>
<accession>A0A0A8ZMT8</accession>
<proteinExistence type="predicted"/>
<organism evidence="1">
    <name type="scientific">Arundo donax</name>
    <name type="common">Giant reed</name>
    <name type="synonym">Donax arundinaceus</name>
    <dbReference type="NCBI Taxonomy" id="35708"/>
    <lineage>
        <taxon>Eukaryota</taxon>
        <taxon>Viridiplantae</taxon>
        <taxon>Streptophyta</taxon>
        <taxon>Embryophyta</taxon>
        <taxon>Tracheophyta</taxon>
        <taxon>Spermatophyta</taxon>
        <taxon>Magnoliopsida</taxon>
        <taxon>Liliopsida</taxon>
        <taxon>Poales</taxon>
        <taxon>Poaceae</taxon>
        <taxon>PACMAD clade</taxon>
        <taxon>Arundinoideae</taxon>
        <taxon>Arundineae</taxon>
        <taxon>Arundo</taxon>
    </lineage>
</organism>
<reference evidence="1" key="2">
    <citation type="journal article" date="2015" name="Data Brief">
        <title>Shoot transcriptome of the giant reed, Arundo donax.</title>
        <authorList>
            <person name="Barrero R.A."/>
            <person name="Guerrero F.D."/>
            <person name="Moolhuijzen P."/>
            <person name="Goolsby J.A."/>
            <person name="Tidwell J."/>
            <person name="Bellgard S.E."/>
            <person name="Bellgard M.I."/>
        </authorList>
    </citation>
    <scope>NUCLEOTIDE SEQUENCE</scope>
    <source>
        <tissue evidence="1">Shoot tissue taken approximately 20 cm above the soil surface</tissue>
    </source>
</reference>
<protein>
    <submittedName>
        <fullName evidence="1">Uncharacterized protein</fullName>
    </submittedName>
</protein>
<name>A0A0A8ZMT8_ARUDO</name>